<dbReference type="GO" id="GO:0009029">
    <property type="term" value="F:lipid-A 4'-kinase activity"/>
    <property type="evidence" value="ECO:0007669"/>
    <property type="project" value="UniProtKB-UniRule"/>
</dbReference>
<keyword evidence="14" id="KW-1133">Transmembrane helix</keyword>
<evidence type="ECO:0000256" key="13">
    <source>
        <dbReference type="HAMAP-Rule" id="MF_00409"/>
    </source>
</evidence>
<evidence type="ECO:0000256" key="14">
    <source>
        <dbReference type="SAM" id="Phobius"/>
    </source>
</evidence>
<dbReference type="SUPFAM" id="SSF52540">
    <property type="entry name" value="P-loop containing nucleoside triphosphate hydrolases"/>
    <property type="match status" value="1"/>
</dbReference>
<evidence type="ECO:0000256" key="2">
    <source>
        <dbReference type="ARBA" id="ARBA00004870"/>
    </source>
</evidence>
<evidence type="ECO:0000256" key="12">
    <source>
        <dbReference type="ARBA" id="ARBA00029757"/>
    </source>
</evidence>
<keyword evidence="7 13" id="KW-0808">Transferase</keyword>
<dbReference type="GO" id="GO:0005524">
    <property type="term" value="F:ATP binding"/>
    <property type="evidence" value="ECO:0007669"/>
    <property type="project" value="UniProtKB-UniRule"/>
</dbReference>
<evidence type="ECO:0000256" key="11">
    <source>
        <dbReference type="ARBA" id="ARBA00023098"/>
    </source>
</evidence>
<dbReference type="AlphaFoldDB" id="A0A2I6S591"/>
<dbReference type="OrthoDB" id="9766423at2"/>
<proteinExistence type="inferred from homology"/>
<dbReference type="RefSeq" id="WP_102246479.1">
    <property type="nucleotide sequence ID" value="NZ_CP025682.1"/>
</dbReference>
<sequence>MNACPPEFWRRRGVPALALLPLAGVFAALAALRRTAYRRGWLKSEVSGVPLIVVGNIAVGGSGKTPVVQWLVDVLRAAGFTPGIVSRGHGGSERGPAPVPADGGAARFGDEPVLLARESGAPLVIGRDRPAAVRRLLEENPQCDVVVADDGLQHYRLSRQIEIVVVDEVQLGNRLRLPAGPLREGLSRLAEADLVLAHGFLSSSVRGAAAEVPIFDMVLQGEELVSMDGTRRIALAEFAGRRVHAVAGIGRPQRFFEHLSRAGLEVVGHAFPDHHAYRPEDLTMAPREPKILTAKDAVKCAAFAPPDTWVLPVRACIDAAASQLIVEKLTHGIPPA</sequence>
<evidence type="ECO:0000256" key="7">
    <source>
        <dbReference type="ARBA" id="ARBA00022679"/>
    </source>
</evidence>
<dbReference type="GO" id="GO:0009245">
    <property type="term" value="P:lipid A biosynthetic process"/>
    <property type="evidence" value="ECO:0007669"/>
    <property type="project" value="UniProtKB-UniRule"/>
</dbReference>
<dbReference type="Proteomes" id="UP000242205">
    <property type="component" value="Chromosome"/>
</dbReference>
<evidence type="ECO:0000256" key="1">
    <source>
        <dbReference type="ARBA" id="ARBA00002274"/>
    </source>
</evidence>
<keyword evidence="16" id="KW-1185">Reference proteome</keyword>
<feature type="transmembrane region" description="Helical" evidence="14">
    <location>
        <begin position="12"/>
        <end position="32"/>
    </location>
</feature>
<keyword evidence="8 13" id="KW-0547">Nucleotide-binding</keyword>
<dbReference type="InterPro" id="IPR027417">
    <property type="entry name" value="P-loop_NTPase"/>
</dbReference>
<keyword evidence="6 13" id="KW-0441">Lipid A biosynthesis</keyword>
<evidence type="ECO:0000256" key="6">
    <source>
        <dbReference type="ARBA" id="ARBA00022556"/>
    </source>
</evidence>
<comment type="catalytic activity">
    <reaction evidence="13">
        <text>a lipid A disaccharide + ATP = a lipid IVA + ADP + H(+)</text>
        <dbReference type="Rhea" id="RHEA:67840"/>
        <dbReference type="ChEBI" id="CHEBI:15378"/>
        <dbReference type="ChEBI" id="CHEBI:30616"/>
        <dbReference type="ChEBI" id="CHEBI:176343"/>
        <dbReference type="ChEBI" id="CHEBI:176425"/>
        <dbReference type="ChEBI" id="CHEBI:456216"/>
        <dbReference type="EC" id="2.7.1.130"/>
    </reaction>
</comment>
<keyword evidence="11 13" id="KW-0443">Lipid metabolism</keyword>
<organism evidence="15 16">
    <name type="scientific">Pseudazoarcus pumilus</name>
    <dbReference type="NCBI Taxonomy" id="2067960"/>
    <lineage>
        <taxon>Bacteria</taxon>
        <taxon>Pseudomonadati</taxon>
        <taxon>Pseudomonadota</taxon>
        <taxon>Betaproteobacteria</taxon>
        <taxon>Rhodocyclales</taxon>
        <taxon>Zoogloeaceae</taxon>
        <taxon>Pseudazoarcus</taxon>
    </lineage>
</organism>
<dbReference type="EC" id="2.7.1.130" evidence="3 13"/>
<accession>A0A2I6S591</accession>
<dbReference type="HAMAP" id="MF_00409">
    <property type="entry name" value="LpxK"/>
    <property type="match status" value="1"/>
</dbReference>
<dbReference type="Pfam" id="PF02606">
    <property type="entry name" value="LpxK"/>
    <property type="match status" value="1"/>
</dbReference>
<evidence type="ECO:0000313" key="16">
    <source>
        <dbReference type="Proteomes" id="UP000242205"/>
    </source>
</evidence>
<dbReference type="GO" id="GO:0005886">
    <property type="term" value="C:plasma membrane"/>
    <property type="evidence" value="ECO:0007669"/>
    <property type="project" value="TreeGrafter"/>
</dbReference>
<dbReference type="NCBIfam" id="TIGR00682">
    <property type="entry name" value="lpxK"/>
    <property type="match status" value="1"/>
</dbReference>
<dbReference type="PANTHER" id="PTHR42724:SF1">
    <property type="entry name" value="TETRAACYLDISACCHARIDE 4'-KINASE, MITOCHONDRIAL-RELATED"/>
    <property type="match status" value="1"/>
</dbReference>
<dbReference type="PANTHER" id="PTHR42724">
    <property type="entry name" value="TETRAACYLDISACCHARIDE 4'-KINASE"/>
    <property type="match status" value="1"/>
</dbReference>
<dbReference type="UniPathway" id="UPA00359">
    <property type="reaction ID" value="UER00482"/>
</dbReference>
<evidence type="ECO:0000256" key="3">
    <source>
        <dbReference type="ARBA" id="ARBA00012071"/>
    </source>
</evidence>
<keyword evidence="10 13" id="KW-0067">ATP-binding</keyword>
<name>A0A2I6S591_9RHOO</name>
<keyword evidence="9 13" id="KW-0418">Kinase</keyword>
<comment type="similarity">
    <text evidence="13">Belongs to the LpxK family.</text>
</comment>
<keyword evidence="5 13" id="KW-0444">Lipid biosynthesis</keyword>
<evidence type="ECO:0000256" key="4">
    <source>
        <dbReference type="ARBA" id="ARBA00016436"/>
    </source>
</evidence>
<keyword evidence="14" id="KW-0812">Transmembrane</keyword>
<evidence type="ECO:0000313" key="15">
    <source>
        <dbReference type="EMBL" id="AUN94409.1"/>
    </source>
</evidence>
<gene>
    <name evidence="13" type="primary">lpxK</name>
    <name evidence="15" type="ORF">C0099_05325</name>
</gene>
<feature type="binding site" evidence="13">
    <location>
        <begin position="58"/>
        <end position="65"/>
    </location>
    <ligand>
        <name>ATP</name>
        <dbReference type="ChEBI" id="CHEBI:30616"/>
    </ligand>
</feature>
<protein>
    <recommendedName>
        <fullName evidence="4 13">Tetraacyldisaccharide 4'-kinase</fullName>
        <ecNumber evidence="3 13">2.7.1.130</ecNumber>
    </recommendedName>
    <alternativeName>
        <fullName evidence="12 13">Lipid A 4'-kinase</fullName>
    </alternativeName>
</protein>
<dbReference type="InterPro" id="IPR003758">
    <property type="entry name" value="LpxK"/>
</dbReference>
<comment type="pathway">
    <text evidence="2 13">Glycolipid biosynthesis; lipid IV(A) biosynthesis; lipid IV(A) from (3R)-3-hydroxytetradecanoyl-[acyl-carrier-protein] and UDP-N-acetyl-alpha-D-glucosamine: step 6/6.</text>
</comment>
<evidence type="ECO:0000256" key="5">
    <source>
        <dbReference type="ARBA" id="ARBA00022516"/>
    </source>
</evidence>
<evidence type="ECO:0000256" key="10">
    <source>
        <dbReference type="ARBA" id="ARBA00022840"/>
    </source>
</evidence>
<evidence type="ECO:0000256" key="8">
    <source>
        <dbReference type="ARBA" id="ARBA00022741"/>
    </source>
</evidence>
<reference evidence="15 16" key="1">
    <citation type="submission" date="2018-01" db="EMBL/GenBank/DDBJ databases">
        <authorList>
            <person name="Fu G.-Y."/>
        </authorList>
    </citation>
    <scope>NUCLEOTIDE SEQUENCE [LARGE SCALE GENOMIC DNA]</scope>
    <source>
        <strain evidence="15 16">SY39</strain>
    </source>
</reference>
<dbReference type="KEGG" id="atw:C0099_05325"/>
<evidence type="ECO:0000256" key="9">
    <source>
        <dbReference type="ARBA" id="ARBA00022777"/>
    </source>
</evidence>
<comment type="function">
    <text evidence="1 13">Transfers the gamma-phosphate of ATP to the 4'-position of a tetraacyldisaccharide 1-phosphate intermediate (termed DS-1-P) to form tetraacyldisaccharide 1,4'-bis-phosphate (lipid IVA).</text>
</comment>
<keyword evidence="14" id="KW-0472">Membrane</keyword>
<dbReference type="EMBL" id="CP025682">
    <property type="protein sequence ID" value="AUN94409.1"/>
    <property type="molecule type" value="Genomic_DNA"/>
</dbReference>
<dbReference type="GO" id="GO:0009244">
    <property type="term" value="P:lipopolysaccharide core region biosynthetic process"/>
    <property type="evidence" value="ECO:0007669"/>
    <property type="project" value="TreeGrafter"/>
</dbReference>